<dbReference type="WBParaSite" id="MCU_004808-RA">
    <property type="protein sequence ID" value="MCU_004808-RA"/>
    <property type="gene ID" value="MCU_004808"/>
</dbReference>
<proteinExistence type="predicted"/>
<sequence length="110" mass="12852">MRLTKSNQLLSNFNSLNRLEICYSEIQAKKLENFIRYSAEQKAKICRRKTFCMLKMAIFNLYNQLNNQSRKISVTSTGNVLTFIKNYIIDMEKVEALLAQDHQHSSTTPK</sequence>
<evidence type="ECO:0000313" key="1">
    <source>
        <dbReference type="WBParaSite" id="MCU_004808-RA"/>
    </source>
</evidence>
<dbReference type="AlphaFoldDB" id="A0A5K3F1I9"/>
<accession>A0A5K3F1I9</accession>
<organism evidence="1">
    <name type="scientific">Mesocestoides corti</name>
    <name type="common">Flatworm</name>
    <dbReference type="NCBI Taxonomy" id="53468"/>
    <lineage>
        <taxon>Eukaryota</taxon>
        <taxon>Metazoa</taxon>
        <taxon>Spiralia</taxon>
        <taxon>Lophotrochozoa</taxon>
        <taxon>Platyhelminthes</taxon>
        <taxon>Cestoda</taxon>
        <taxon>Eucestoda</taxon>
        <taxon>Cyclophyllidea</taxon>
        <taxon>Mesocestoididae</taxon>
        <taxon>Mesocestoides</taxon>
    </lineage>
</organism>
<reference evidence="1" key="1">
    <citation type="submission" date="2019-11" db="UniProtKB">
        <authorList>
            <consortium name="WormBaseParasite"/>
        </authorList>
    </citation>
    <scope>IDENTIFICATION</scope>
</reference>
<protein>
    <submittedName>
        <fullName evidence="1">CCDC92 domain-containing protein</fullName>
    </submittedName>
</protein>
<name>A0A5K3F1I9_MESCO</name>